<feature type="compositionally biased region" description="Basic and acidic residues" evidence="2">
    <location>
        <begin position="238"/>
        <end position="276"/>
    </location>
</feature>
<feature type="compositionally biased region" description="Basic residues" evidence="2">
    <location>
        <begin position="700"/>
        <end position="713"/>
    </location>
</feature>
<dbReference type="KEGG" id="kne:92182171"/>
<dbReference type="RefSeq" id="XP_066801466.1">
    <property type="nucleotide sequence ID" value="XM_066948007.1"/>
</dbReference>
<feature type="compositionally biased region" description="Basic and acidic residues" evidence="2">
    <location>
        <begin position="689"/>
        <end position="699"/>
    </location>
</feature>
<feature type="compositionally biased region" description="Basic residues" evidence="2">
    <location>
        <begin position="743"/>
        <end position="752"/>
    </location>
</feature>
<dbReference type="Proteomes" id="UP001388673">
    <property type="component" value="Unassembled WGS sequence"/>
</dbReference>
<feature type="compositionally biased region" description="Basic and acidic residues" evidence="2">
    <location>
        <begin position="527"/>
        <end position="545"/>
    </location>
</feature>
<accession>A0AAW0YUG1</accession>
<comment type="caution">
    <text evidence="3">The sequence shown here is derived from an EMBL/GenBank/DDBJ whole genome shotgun (WGS) entry which is preliminary data.</text>
</comment>
<feature type="compositionally biased region" description="Gly residues" evidence="2">
    <location>
        <begin position="676"/>
        <end position="687"/>
    </location>
</feature>
<reference evidence="3 4" key="1">
    <citation type="journal article" date="2024" name="bioRxiv">
        <title>Comparative genomics of Cryptococcus and Kwoniella reveals pathogenesis evolution and contrasting karyotype dynamics via intercentromeric recombination or chromosome fusion.</title>
        <authorList>
            <person name="Coelho M.A."/>
            <person name="David-Palma M."/>
            <person name="Shea T."/>
            <person name="Bowers K."/>
            <person name="McGinley-Smith S."/>
            <person name="Mohammad A.W."/>
            <person name="Gnirke A."/>
            <person name="Yurkov A.M."/>
            <person name="Nowrousian M."/>
            <person name="Sun S."/>
            <person name="Cuomo C.A."/>
            <person name="Heitman J."/>
        </authorList>
    </citation>
    <scope>NUCLEOTIDE SEQUENCE [LARGE SCALE GENOMIC DNA]</scope>
    <source>
        <strain evidence="3 4">CBS 13917</strain>
    </source>
</reference>
<sequence>MSSPQVMSSSGPPLRQRGYKGKSYDPNGIDPRSSAYKRPFHPGQLQGKGSRGSLDSDDSRRGWDGRGGRDQDYARDPMQAGSNSRYDGDQSFGRAGTTHDEGYRSSLSVSQNSPQPPPLSPANMVQTYRLAHLPMQPSDPASVPPTPSLTSGSTAATSVLTAPTDLSGMAFTNNEGSGNGQEKSLDSLAKLRQFKAEVEATRQRRGTTEVEPSKLAQMAESFILSQQIRQQTPISDDAVAREQELKERLKARQKYEESLSTANRRDQEYDDRRSDSKAGGVSDLKRSRDDDGSDGLEQSRGSQFDKRPMTTASGYDNWDPRFQKRDNHGRSPRGGTSSAPSHFEPSGKNLIPARYQGDAGVPESGSRAGQRGFSSPKRRASPGKNKHASRDTCSQPSRSGEDAQYEGQRLAERISGGNRPRSPSPNRFRRTSGYRPRSPSPVKPPAPGYYVSRLLSPVRGPLRDSYRRPSSPHQYPDPRTPAALSFASAFHQRQDQILPTHAPPTGPRSATSEAYHPRYPPASYDRPPLDRERDQITDVSREKQYSRASPLDLRDPRPVQDRYERPPPPPAPPIALQGLDAKNVVETIEALKAQLTQLEKIATAAIAAPQALPALALGPADAYSSGSSYDPRYGPRVPPPPGPYDRPQSPQRRQGPLSPPGSPSGYGRGRGRGRGGRGQGRGRGGYGAEFREYVDDHRSTPHAHIHSHGHGHGHSHDHDHDHDHGPRHSFGEGGHDIDDRGGRGRGRGRGGRGSRGGERGKRGGRGAHGGGRGHFH</sequence>
<proteinExistence type="predicted"/>
<feature type="compositionally biased region" description="Basic residues" evidence="2">
    <location>
        <begin position="376"/>
        <end position="387"/>
    </location>
</feature>
<feature type="region of interest" description="Disordered" evidence="2">
    <location>
        <begin position="225"/>
        <end position="578"/>
    </location>
</feature>
<feature type="compositionally biased region" description="Pro residues" evidence="2">
    <location>
        <begin position="438"/>
        <end position="447"/>
    </location>
</feature>
<feature type="compositionally biased region" description="Basic and acidic residues" evidence="2">
    <location>
        <begin position="318"/>
        <end position="329"/>
    </location>
</feature>
<gene>
    <name evidence="3" type="ORF">IAR55_004913</name>
</gene>
<feature type="compositionally biased region" description="Polar residues" evidence="2">
    <location>
        <begin position="148"/>
        <end position="161"/>
    </location>
</feature>
<feature type="compositionally biased region" description="Basic and acidic residues" evidence="2">
    <location>
        <begin position="552"/>
        <end position="565"/>
    </location>
</feature>
<feature type="region of interest" description="Disordered" evidence="2">
    <location>
        <begin position="621"/>
        <end position="776"/>
    </location>
</feature>
<feature type="compositionally biased region" description="Basic and acidic residues" evidence="2">
    <location>
        <begin position="714"/>
        <end position="742"/>
    </location>
</feature>
<evidence type="ECO:0000256" key="2">
    <source>
        <dbReference type="SAM" id="MobiDB-lite"/>
    </source>
</evidence>
<dbReference type="EMBL" id="JBCAWK010000009">
    <property type="protein sequence ID" value="KAK8849578.1"/>
    <property type="molecule type" value="Genomic_DNA"/>
</dbReference>
<dbReference type="AlphaFoldDB" id="A0AAW0YUG1"/>
<feature type="compositionally biased region" description="Basic and acidic residues" evidence="2">
    <location>
        <begin position="57"/>
        <end position="75"/>
    </location>
</feature>
<feature type="coiled-coil region" evidence="1">
    <location>
        <begin position="581"/>
        <end position="608"/>
    </location>
</feature>
<dbReference type="GeneID" id="92182171"/>
<name>A0AAW0YUG1_9TREE</name>
<keyword evidence="4" id="KW-1185">Reference proteome</keyword>
<evidence type="ECO:0000256" key="1">
    <source>
        <dbReference type="SAM" id="Coils"/>
    </source>
</evidence>
<keyword evidence="1" id="KW-0175">Coiled coil</keyword>
<protein>
    <submittedName>
        <fullName evidence="3">Uncharacterized protein</fullName>
    </submittedName>
</protein>
<organism evidence="3 4">
    <name type="scientific">Kwoniella newhampshirensis</name>
    <dbReference type="NCBI Taxonomy" id="1651941"/>
    <lineage>
        <taxon>Eukaryota</taxon>
        <taxon>Fungi</taxon>
        <taxon>Dikarya</taxon>
        <taxon>Basidiomycota</taxon>
        <taxon>Agaricomycotina</taxon>
        <taxon>Tremellomycetes</taxon>
        <taxon>Tremellales</taxon>
        <taxon>Cryptococcaceae</taxon>
        <taxon>Kwoniella</taxon>
    </lineage>
</organism>
<feature type="compositionally biased region" description="Polar residues" evidence="2">
    <location>
        <begin position="1"/>
        <end position="11"/>
    </location>
</feature>
<feature type="region of interest" description="Disordered" evidence="2">
    <location>
        <begin position="1"/>
        <end position="186"/>
    </location>
</feature>
<feature type="compositionally biased region" description="Low complexity" evidence="2">
    <location>
        <begin position="413"/>
        <end position="426"/>
    </location>
</feature>
<feature type="compositionally biased region" description="Polar residues" evidence="2">
    <location>
        <begin position="225"/>
        <end position="234"/>
    </location>
</feature>
<evidence type="ECO:0000313" key="4">
    <source>
        <dbReference type="Proteomes" id="UP001388673"/>
    </source>
</evidence>
<feature type="compositionally biased region" description="Polar residues" evidence="2">
    <location>
        <begin position="170"/>
        <end position="182"/>
    </location>
</feature>
<evidence type="ECO:0000313" key="3">
    <source>
        <dbReference type="EMBL" id="KAK8849578.1"/>
    </source>
</evidence>